<feature type="chain" id="PRO_5031316817" evidence="2">
    <location>
        <begin position="28"/>
        <end position="249"/>
    </location>
</feature>
<keyword evidence="1" id="KW-1133">Transmembrane helix</keyword>
<dbReference type="RefSeq" id="WP_184341671.1">
    <property type="nucleotide sequence ID" value="NZ_JACHIG010000008.1"/>
</dbReference>
<keyword evidence="1" id="KW-0472">Membrane</keyword>
<keyword evidence="1" id="KW-0812">Transmembrane</keyword>
<dbReference type="EMBL" id="JACHIG010000008">
    <property type="protein sequence ID" value="MBB5034152.1"/>
    <property type="molecule type" value="Genomic_DNA"/>
</dbReference>
<organism evidence="3 4">
    <name type="scientific">Prosthecobacter vanneervenii</name>
    <dbReference type="NCBI Taxonomy" id="48466"/>
    <lineage>
        <taxon>Bacteria</taxon>
        <taxon>Pseudomonadati</taxon>
        <taxon>Verrucomicrobiota</taxon>
        <taxon>Verrucomicrobiia</taxon>
        <taxon>Verrucomicrobiales</taxon>
        <taxon>Verrucomicrobiaceae</taxon>
        <taxon>Prosthecobacter</taxon>
    </lineage>
</organism>
<reference evidence="3 4" key="1">
    <citation type="submission" date="2020-08" db="EMBL/GenBank/DDBJ databases">
        <title>Genomic Encyclopedia of Type Strains, Phase IV (KMG-IV): sequencing the most valuable type-strain genomes for metagenomic binning, comparative biology and taxonomic classification.</title>
        <authorList>
            <person name="Goeker M."/>
        </authorList>
    </citation>
    <scope>NUCLEOTIDE SEQUENCE [LARGE SCALE GENOMIC DNA]</scope>
    <source>
        <strain evidence="3 4">DSM 12252</strain>
    </source>
</reference>
<gene>
    <name evidence="3" type="ORF">HNQ65_003743</name>
</gene>
<proteinExistence type="predicted"/>
<keyword evidence="4" id="KW-1185">Reference proteome</keyword>
<sequence length="249" mass="26998">MMHRFSGNWLRSAVLGVAGCTIGLAQAHVVPNMTVEADFAPGGAYTLRINVDPRTFLASDPTTLPPVPGSWYREQTPAQVAATHEKAQQYLRGAVSLIFNDEKKPLPACQIQAMDGADNTPLKPETEEVHLLATMEGRLPEGANTFRVDFAKNANTSMILLLSQQGRAEPRPQVVFPGEVSRPFELKIAAPATSAKPVSPPSTATEPAATGRIFLTLLTAATCIAGIAGWRLLKYYRHHHRAHGRARDD</sequence>
<evidence type="ECO:0000313" key="3">
    <source>
        <dbReference type="EMBL" id="MBB5034152.1"/>
    </source>
</evidence>
<evidence type="ECO:0000313" key="4">
    <source>
        <dbReference type="Proteomes" id="UP000590740"/>
    </source>
</evidence>
<evidence type="ECO:0000256" key="1">
    <source>
        <dbReference type="SAM" id="Phobius"/>
    </source>
</evidence>
<name>A0A7W7YDQ4_9BACT</name>
<evidence type="ECO:0000256" key="2">
    <source>
        <dbReference type="SAM" id="SignalP"/>
    </source>
</evidence>
<dbReference type="AlphaFoldDB" id="A0A7W7YDQ4"/>
<comment type="caution">
    <text evidence="3">The sequence shown here is derived from an EMBL/GenBank/DDBJ whole genome shotgun (WGS) entry which is preliminary data.</text>
</comment>
<dbReference type="Proteomes" id="UP000590740">
    <property type="component" value="Unassembled WGS sequence"/>
</dbReference>
<keyword evidence="2" id="KW-0732">Signal</keyword>
<protein>
    <submittedName>
        <fullName evidence="3">Uncharacterized protein</fullName>
    </submittedName>
</protein>
<feature type="transmembrane region" description="Helical" evidence="1">
    <location>
        <begin position="213"/>
        <end position="233"/>
    </location>
</feature>
<feature type="signal peptide" evidence="2">
    <location>
        <begin position="1"/>
        <end position="27"/>
    </location>
</feature>
<accession>A0A7W7YDQ4</accession>